<dbReference type="PIRSF" id="PIRSF006421">
    <property type="entry name" value="UCP006421"/>
    <property type="match status" value="1"/>
</dbReference>
<proteinExistence type="predicted"/>
<gene>
    <name evidence="1" type="ORF">BWX89_01494</name>
</gene>
<reference evidence="1" key="1">
    <citation type="submission" date="2017-02" db="EMBL/GenBank/DDBJ databases">
        <title>Delving into the versatile metabolic prowess of the omnipresent phylum Bacteroidetes.</title>
        <authorList>
            <person name="Nobu M.K."/>
            <person name="Mei R."/>
            <person name="Narihiro T."/>
            <person name="Kuroda K."/>
            <person name="Liu W.-T."/>
        </authorList>
    </citation>
    <scope>NUCLEOTIDE SEQUENCE</scope>
    <source>
        <strain evidence="1">ADurb.Bin131</strain>
    </source>
</reference>
<dbReference type="Gene3D" id="3.10.520.10">
    <property type="entry name" value="ApbE-like domains"/>
    <property type="match status" value="1"/>
</dbReference>
<dbReference type="Proteomes" id="UP000485562">
    <property type="component" value="Unassembled WGS sequence"/>
</dbReference>
<protein>
    <submittedName>
        <fullName evidence="1">Uncharacterized protein</fullName>
    </submittedName>
</protein>
<comment type="caution">
    <text evidence="1">The sequence shown here is derived from an EMBL/GenBank/DDBJ whole genome shotgun (WGS) entry which is preliminary data.</text>
</comment>
<organism evidence="1">
    <name type="scientific">candidate division TA06 bacterium ADurb.Bin131</name>
    <dbReference type="NCBI Taxonomy" id="1852827"/>
    <lineage>
        <taxon>Bacteria</taxon>
        <taxon>Bacteria division TA06</taxon>
    </lineage>
</organism>
<dbReference type="InterPro" id="IPR007183">
    <property type="entry name" value="UPF0280"/>
</dbReference>
<dbReference type="AlphaFoldDB" id="A0A1V6C520"/>
<name>A0A1V6C520_UNCT6</name>
<evidence type="ECO:0000313" key="1">
    <source>
        <dbReference type="EMBL" id="OQB72018.1"/>
    </source>
</evidence>
<dbReference type="InterPro" id="IPR003374">
    <property type="entry name" value="ApbE-like_sf"/>
</dbReference>
<dbReference type="EMBL" id="MWDQ01000145">
    <property type="protein sequence ID" value="OQB72018.1"/>
    <property type="molecule type" value="Genomic_DNA"/>
</dbReference>
<sequence length="240" mass="26798">MQYQKRFYRTISAKDLVQFSVQVKESDLFIMASRNLSDETEKELKKQRYLLEKYIEEHPDFYLSFKPLPCDEDAPDIVKMMSQASFLCDVGPMATVAGAIAEMIGNHLLQFTDQIIIENGGDIFLKTKKERLISIFAGNSPFSMRIGIKVKPRDTCFGIATSSGTVGHSTSKGKANSVTVLCPTATLADGLATCICNLIGDDDFSMLKNNIKNFPFLDGILVIKDKDLFAWGDIEIIKTR</sequence>
<dbReference type="SUPFAM" id="SSF143631">
    <property type="entry name" value="ApbE-like"/>
    <property type="match status" value="1"/>
</dbReference>
<accession>A0A1V6C520</accession>